<dbReference type="EMBL" id="KM507819">
    <property type="protein sequence ID" value="AIT14214.1"/>
    <property type="molecule type" value="Genomic_DNA"/>
</dbReference>
<reference evidence="1 2" key="1">
    <citation type="submission" date="2014-09" db="EMBL/GenBank/DDBJ databases">
        <authorList>
            <person name="Lapin J.S."/>
            <person name="Pope W.H."/>
            <person name="Hua J."/>
            <person name="Ford M.E."/>
            <person name="Conway J.F."/>
            <person name="Hatfull G.F."/>
            <person name="Hendrix R.W."/>
        </authorList>
    </citation>
    <scope>NUCLEOTIDE SEQUENCE [LARGE SCALE GENOMIC DNA]</scope>
</reference>
<evidence type="ECO:0000313" key="2">
    <source>
        <dbReference type="Proteomes" id="UP000029889"/>
    </source>
</evidence>
<organism evidence="1 2">
    <name type="scientific">Escherichia phage 121Q</name>
    <dbReference type="NCBI Taxonomy" id="1555202"/>
    <lineage>
        <taxon>Viruses</taxon>
        <taxon>Duplodnaviria</taxon>
        <taxon>Heunggongvirae</taxon>
        <taxon>Uroviricota</taxon>
        <taxon>Caudoviricetes</taxon>
        <taxon>Asteriusvirus</taxon>
        <taxon>Asteriusvirus av121Q</taxon>
    </lineage>
</organism>
<sequence>MKVITDFEYKARSVSAAKKENTIYLTMQDIEWDKIEEMVAEVWLDAFMDTQYQNTFIGKYLNVIMKHIERKSANASLK</sequence>
<evidence type="ECO:0000313" key="1">
    <source>
        <dbReference type="EMBL" id="AIT14214.1"/>
    </source>
</evidence>
<name>A0A097EXN8_9CAUD</name>
<protein>
    <submittedName>
        <fullName evidence="1">Uncharacterized protein</fullName>
    </submittedName>
</protein>
<keyword evidence="2" id="KW-1185">Reference proteome</keyword>
<proteinExistence type="predicted"/>
<dbReference type="Proteomes" id="UP000029889">
    <property type="component" value="Segment"/>
</dbReference>
<dbReference type="GeneID" id="22111364"/>
<gene>
    <name evidence="1" type="primary">324</name>
    <name evidence="1" type="ORF">PBI_121Q_324</name>
</gene>
<dbReference type="RefSeq" id="YP_009101911.1">
    <property type="nucleotide sequence ID" value="NC_025447.1"/>
</dbReference>
<dbReference type="KEGG" id="vg:22111364"/>
<accession>A0A097EXN8</accession>